<keyword evidence="2" id="KW-1185">Reference proteome</keyword>
<evidence type="ECO:0000313" key="2">
    <source>
        <dbReference type="Proteomes" id="UP001564408"/>
    </source>
</evidence>
<dbReference type="Proteomes" id="UP001564408">
    <property type="component" value="Unassembled WGS sequence"/>
</dbReference>
<accession>A0ABV4BDC2</accession>
<protein>
    <recommendedName>
        <fullName evidence="3">Transposase</fullName>
    </recommendedName>
</protein>
<name>A0ABV4BDC2_9GAMM</name>
<proteinExistence type="predicted"/>
<comment type="caution">
    <text evidence="1">The sequence shown here is derived from an EMBL/GenBank/DDBJ whole genome shotgun (WGS) entry which is preliminary data.</text>
</comment>
<organism evidence="1 2">
    <name type="scientific">Thioalkalicoccus limnaeus</name>
    <dbReference type="NCBI Taxonomy" id="120681"/>
    <lineage>
        <taxon>Bacteria</taxon>
        <taxon>Pseudomonadati</taxon>
        <taxon>Pseudomonadota</taxon>
        <taxon>Gammaproteobacteria</taxon>
        <taxon>Chromatiales</taxon>
        <taxon>Chromatiaceae</taxon>
        <taxon>Thioalkalicoccus</taxon>
    </lineage>
</organism>
<evidence type="ECO:0000313" key="1">
    <source>
        <dbReference type="EMBL" id="MEY6432521.1"/>
    </source>
</evidence>
<gene>
    <name evidence="1" type="ORF">ABC977_08900</name>
</gene>
<sequence>MTTERRVPVTCTRLAFCSGRGGGGQWSLSRITTRDHDGYGEHGVRRSRAEWQALLERAERSRLSTVAFCAAEGISTASFYLWRKRLRAMVPVASDNGSSATAFLDLGVLSAPRPDEPSWDLELDLGAGVVLRLRRG</sequence>
<dbReference type="NCBIfam" id="NF047593">
    <property type="entry name" value="IS66_ISAeme5_TnpA"/>
    <property type="match status" value="1"/>
</dbReference>
<dbReference type="EMBL" id="JBDKXB010000009">
    <property type="protein sequence ID" value="MEY6432521.1"/>
    <property type="molecule type" value="Genomic_DNA"/>
</dbReference>
<evidence type="ECO:0008006" key="3">
    <source>
        <dbReference type="Google" id="ProtNLM"/>
    </source>
</evidence>
<dbReference type="RefSeq" id="WP_369666908.1">
    <property type="nucleotide sequence ID" value="NZ_JBDKXB010000009.1"/>
</dbReference>
<reference evidence="1 2" key="1">
    <citation type="submission" date="2024-05" db="EMBL/GenBank/DDBJ databases">
        <title>Genome Sequence and Characterization of the New Strain Purple Sulfur Bacterium of Genus Thioalkalicoccus.</title>
        <authorList>
            <person name="Bryantseva I.A."/>
            <person name="Kyndt J.A."/>
            <person name="Imhoff J.F."/>
        </authorList>
    </citation>
    <scope>NUCLEOTIDE SEQUENCE [LARGE SCALE GENOMIC DNA]</scope>
    <source>
        <strain evidence="1 2">Um2</strain>
    </source>
</reference>